<comment type="similarity">
    <text evidence="2 8">Belongs to the glycosyl hydrolase 72 family.</text>
</comment>
<feature type="compositionally biased region" description="Low complexity" evidence="9">
    <location>
        <begin position="384"/>
        <end position="413"/>
    </location>
</feature>
<protein>
    <recommendedName>
        <fullName evidence="8">1,3-beta-glucanosyltransferase</fullName>
        <ecNumber evidence="8">2.4.1.-</ecNumber>
    </recommendedName>
</protein>
<dbReference type="GeneID" id="83201278"/>
<evidence type="ECO:0000256" key="1">
    <source>
        <dbReference type="ARBA" id="ARBA00004609"/>
    </source>
</evidence>
<keyword evidence="4" id="KW-1015">Disulfide bond</keyword>
<evidence type="ECO:0000256" key="8">
    <source>
        <dbReference type="RuleBase" id="RU361209"/>
    </source>
</evidence>
<gene>
    <name evidence="10" type="ORF">N7468_004678</name>
</gene>
<dbReference type="RefSeq" id="XP_058332978.1">
    <property type="nucleotide sequence ID" value="XM_058473975.1"/>
</dbReference>
<evidence type="ECO:0000256" key="4">
    <source>
        <dbReference type="ARBA" id="ARBA00023157"/>
    </source>
</evidence>
<dbReference type="AlphaFoldDB" id="A0A9W9P910"/>
<evidence type="ECO:0000313" key="11">
    <source>
        <dbReference type="Proteomes" id="UP001150941"/>
    </source>
</evidence>
<feature type="chain" id="PRO_5041019276" description="1,3-beta-glucanosyltransferase" evidence="8">
    <location>
        <begin position="23"/>
        <end position="448"/>
    </location>
</feature>
<comment type="caution">
    <text evidence="10">The sequence shown here is derived from an EMBL/GenBank/DDBJ whole genome shotgun (WGS) entry which is preliminary data.</text>
</comment>
<keyword evidence="5" id="KW-0325">Glycoprotein</keyword>
<evidence type="ECO:0000313" key="10">
    <source>
        <dbReference type="EMBL" id="KAJ5240059.1"/>
    </source>
</evidence>
<dbReference type="InterPro" id="IPR004886">
    <property type="entry name" value="Glucanosyltransferase"/>
</dbReference>
<evidence type="ECO:0000256" key="2">
    <source>
        <dbReference type="ARBA" id="ARBA00007528"/>
    </source>
</evidence>
<dbReference type="Pfam" id="PF03198">
    <property type="entry name" value="Glyco_hydro_72"/>
    <property type="match status" value="1"/>
</dbReference>
<dbReference type="SUPFAM" id="SSF51445">
    <property type="entry name" value="(Trans)glycosidases"/>
    <property type="match status" value="1"/>
</dbReference>
<feature type="region of interest" description="Disordered" evidence="9">
    <location>
        <begin position="362"/>
        <end position="421"/>
    </location>
</feature>
<dbReference type="Proteomes" id="UP001150941">
    <property type="component" value="Unassembled WGS sequence"/>
</dbReference>
<proteinExistence type="inferred from homology"/>
<keyword evidence="8" id="KW-0472">Membrane</keyword>
<dbReference type="EMBL" id="JAPQKS010000003">
    <property type="protein sequence ID" value="KAJ5240059.1"/>
    <property type="molecule type" value="Genomic_DNA"/>
</dbReference>
<reference evidence="10" key="1">
    <citation type="submission" date="2022-11" db="EMBL/GenBank/DDBJ databases">
        <authorList>
            <person name="Petersen C."/>
        </authorList>
    </citation>
    <scope>NUCLEOTIDE SEQUENCE</scope>
    <source>
        <strain evidence="10">IBT 19713</strain>
    </source>
</reference>
<evidence type="ECO:0000256" key="7">
    <source>
        <dbReference type="ARBA" id="ARBA00025026"/>
    </source>
</evidence>
<evidence type="ECO:0000256" key="5">
    <source>
        <dbReference type="ARBA" id="ARBA00023180"/>
    </source>
</evidence>
<dbReference type="GO" id="GO:0016787">
    <property type="term" value="F:hydrolase activity"/>
    <property type="evidence" value="ECO:0007669"/>
    <property type="project" value="UniProtKB-KW"/>
</dbReference>
<dbReference type="EC" id="2.4.1.-" evidence="8"/>
<keyword evidence="3 8" id="KW-0732">Signal</keyword>
<dbReference type="GO" id="GO:0071970">
    <property type="term" value="P:fungal-type cell wall (1-&gt;3)-beta-D-glucan biosynthetic process"/>
    <property type="evidence" value="ECO:0007669"/>
    <property type="project" value="TreeGrafter"/>
</dbReference>
<reference evidence="10" key="2">
    <citation type="journal article" date="2023" name="IMA Fungus">
        <title>Comparative genomic study of the Penicillium genus elucidates a diverse pangenome and 15 lateral gene transfer events.</title>
        <authorList>
            <person name="Petersen C."/>
            <person name="Sorensen T."/>
            <person name="Nielsen M.R."/>
            <person name="Sondergaard T.E."/>
            <person name="Sorensen J.L."/>
            <person name="Fitzpatrick D.A."/>
            <person name="Frisvad J.C."/>
            <person name="Nielsen K.L."/>
        </authorList>
    </citation>
    <scope>NUCLEOTIDE SEQUENCE</scope>
    <source>
        <strain evidence="10">IBT 19713</strain>
    </source>
</reference>
<dbReference type="Gene3D" id="3.20.20.80">
    <property type="entry name" value="Glycosidases"/>
    <property type="match status" value="1"/>
</dbReference>
<dbReference type="GO" id="GO:0042124">
    <property type="term" value="F:1,3-beta-glucanosyltransferase activity"/>
    <property type="evidence" value="ECO:0007669"/>
    <property type="project" value="TreeGrafter"/>
</dbReference>
<keyword evidence="6 8" id="KW-0449">Lipoprotein</keyword>
<accession>A0A9W9P910</accession>
<evidence type="ECO:0000256" key="3">
    <source>
        <dbReference type="ARBA" id="ARBA00022729"/>
    </source>
</evidence>
<sequence>MFSSAVLAPLLLAGLQAAAVSAVPHIEAVGSKFFFENGTQYYIKGIAYQLTPDDPLIDEAQCKRDIVRMSELGANAIRVYHVDPTANHKACMSAFADAGIYLFVDLDTFTTQIEQTNPHWNQTQFDRFKEVLDEFQQFDNTAGVFVGNEVLTTAEGSHAAPFVLAAARDIKAYRDQKGYREIPVGYSAADIPALRPMLQNYLACSDKAADRLDFYSLNAYEWCGDSSYTTSGYDQLQKNATGYNIPIFFSETGCNQPTPRSFDDQAAIFGTEMEDTWSGSIIYEWIEETNDYGLISYGPSVAGPATNTIVEEGYTRQGTPSPVQPDFNNLKSQWAKASPTGIALSEYRKSTASIKAVECPASTSGGWAVDPKAPLPTIGEAYNGQTATETGSSGSSGSSGSQTATRSSATTTENGASPMIGVTNPATERLLAASLALSSIFGVIALWL</sequence>
<dbReference type="GO" id="GO:0098552">
    <property type="term" value="C:side of membrane"/>
    <property type="evidence" value="ECO:0007669"/>
    <property type="project" value="UniProtKB-KW"/>
</dbReference>
<dbReference type="FunFam" id="3.20.20.80:FF:000038">
    <property type="entry name" value="1,3-beta-glucanosyltransferase"/>
    <property type="match status" value="1"/>
</dbReference>
<keyword evidence="8" id="KW-0336">GPI-anchor</keyword>
<comment type="subcellular location">
    <subcellularLocation>
        <location evidence="1 8">Cell membrane</location>
        <topology evidence="1 8">Lipid-anchor</topology>
        <topology evidence="1 8">GPI-anchor</topology>
    </subcellularLocation>
</comment>
<dbReference type="InterPro" id="IPR017853">
    <property type="entry name" value="GH"/>
</dbReference>
<dbReference type="PANTHER" id="PTHR31468:SF8">
    <property type="entry name" value="1,3-BETA-GLUCANOSYLTRANSFERASE GAS2"/>
    <property type="match status" value="1"/>
</dbReference>
<comment type="function">
    <text evidence="7">Splits internally a 1,3-beta-glucan molecule and transfers the newly generated reducing end (the donor) to the non-reducing end of another 1,3-beta-glucan molecule (the acceptor) forming a 1,3-beta linkage, resulting in the elongation of 1,3-beta-glucan chains in the cell wall. Involved in cell wall morphogenesis.</text>
</comment>
<dbReference type="OrthoDB" id="421038at2759"/>
<feature type="signal peptide" evidence="8">
    <location>
        <begin position="1"/>
        <end position="22"/>
    </location>
</feature>
<dbReference type="GO" id="GO:0005886">
    <property type="term" value="C:plasma membrane"/>
    <property type="evidence" value="ECO:0007669"/>
    <property type="project" value="UniProtKB-SubCell"/>
</dbReference>
<dbReference type="GO" id="GO:0031505">
    <property type="term" value="P:fungal-type cell wall organization"/>
    <property type="evidence" value="ECO:0007669"/>
    <property type="project" value="TreeGrafter"/>
</dbReference>
<organism evidence="10 11">
    <name type="scientific">Penicillium chermesinum</name>
    <dbReference type="NCBI Taxonomy" id="63820"/>
    <lineage>
        <taxon>Eukaryota</taxon>
        <taxon>Fungi</taxon>
        <taxon>Dikarya</taxon>
        <taxon>Ascomycota</taxon>
        <taxon>Pezizomycotina</taxon>
        <taxon>Eurotiomycetes</taxon>
        <taxon>Eurotiomycetidae</taxon>
        <taxon>Eurotiales</taxon>
        <taxon>Aspergillaceae</taxon>
        <taxon>Penicillium</taxon>
    </lineage>
</organism>
<keyword evidence="10" id="KW-0378">Hydrolase</keyword>
<evidence type="ECO:0000256" key="9">
    <source>
        <dbReference type="SAM" id="MobiDB-lite"/>
    </source>
</evidence>
<keyword evidence="11" id="KW-1185">Reference proteome</keyword>
<dbReference type="PANTHER" id="PTHR31468">
    <property type="entry name" value="1,3-BETA-GLUCANOSYLTRANSFERASE GAS1"/>
    <property type="match status" value="1"/>
</dbReference>
<evidence type="ECO:0000256" key="6">
    <source>
        <dbReference type="ARBA" id="ARBA00023288"/>
    </source>
</evidence>
<keyword evidence="8" id="KW-0808">Transferase</keyword>
<name>A0A9W9P910_9EURO</name>